<dbReference type="Pfam" id="PF02770">
    <property type="entry name" value="Acyl-CoA_dh_M"/>
    <property type="match status" value="1"/>
</dbReference>
<proteinExistence type="inferred from homology"/>
<keyword evidence="4" id="KW-0274">FAD</keyword>
<keyword evidence="5" id="KW-0560">Oxidoreductase</keyword>
<feature type="domain" description="Acyl-CoA dehydrogenase/oxidase C-terminal" evidence="6">
    <location>
        <begin position="233"/>
        <end position="372"/>
    </location>
</feature>
<dbReference type="Pfam" id="PF02771">
    <property type="entry name" value="Acyl-CoA_dh_N"/>
    <property type="match status" value="1"/>
</dbReference>
<dbReference type="Proteomes" id="UP000318405">
    <property type="component" value="Unassembled WGS sequence"/>
</dbReference>
<dbReference type="OrthoDB" id="9770681at2"/>
<keyword evidence="3" id="KW-0285">Flavoprotein</keyword>
<sequence>MNFELDQDQQMLADSLRRFLADHYDFESRKRIIASDAGYSPEVWAGFAETGLLGLPLPEEVGGFGGGAVALMSVMEALGEYLVVEPYLPTVLASRLIAQRGSGAQHEAILGPVIAGELKLALAHGEPESRYQAAQVATRAEASGDGWKLSGRKQLVFGAPMADKIVVSARTAGTEGDADGISLFVVDAKAPGLKMTAYRTLDNQRAADIVLNGVSVSSGELLGDAGNALADIEAAFDFANTMLCAEASGAIRSANADTLEYLKTRKQFGAPIGSFQALQHRMVDMFVTQEQMRSMQYLVCSRLDTLDDAQERARIASGAKIKTADACRQISQEAVQLHGGMGMTEELKVSHTFRRLTLIGQQFGDADYHLERYARLQDAA</sequence>
<dbReference type="PANTHER" id="PTHR43884">
    <property type="entry name" value="ACYL-COA DEHYDROGENASE"/>
    <property type="match status" value="1"/>
</dbReference>
<dbReference type="InterPro" id="IPR046373">
    <property type="entry name" value="Acyl-CoA_Oxase/DH_mid-dom_sf"/>
</dbReference>
<comment type="caution">
    <text evidence="9">The sequence shown here is derived from an EMBL/GenBank/DDBJ whole genome shotgun (WGS) entry which is preliminary data.</text>
</comment>
<dbReference type="Pfam" id="PF00441">
    <property type="entry name" value="Acyl-CoA_dh_1"/>
    <property type="match status" value="1"/>
</dbReference>
<evidence type="ECO:0000313" key="9">
    <source>
        <dbReference type="EMBL" id="TSH90534.1"/>
    </source>
</evidence>
<dbReference type="PANTHER" id="PTHR43884:SF20">
    <property type="entry name" value="ACYL-COA DEHYDROGENASE FADE28"/>
    <property type="match status" value="1"/>
</dbReference>
<evidence type="ECO:0000259" key="8">
    <source>
        <dbReference type="Pfam" id="PF02771"/>
    </source>
</evidence>
<feature type="domain" description="Acyl-CoA dehydrogenase/oxidase N-terminal" evidence="8">
    <location>
        <begin position="7"/>
        <end position="117"/>
    </location>
</feature>
<dbReference type="GO" id="GO:0003995">
    <property type="term" value="F:acyl-CoA dehydrogenase activity"/>
    <property type="evidence" value="ECO:0007669"/>
    <property type="project" value="TreeGrafter"/>
</dbReference>
<evidence type="ECO:0000256" key="4">
    <source>
        <dbReference type="ARBA" id="ARBA00022827"/>
    </source>
</evidence>
<protein>
    <submittedName>
        <fullName evidence="9">Pimeloyl-CoA dehydrogenase small subunit</fullName>
    </submittedName>
</protein>
<organism evidence="9 10">
    <name type="scientific">Verticiella sediminum</name>
    <dbReference type="NCBI Taxonomy" id="1247510"/>
    <lineage>
        <taxon>Bacteria</taxon>
        <taxon>Pseudomonadati</taxon>
        <taxon>Pseudomonadota</taxon>
        <taxon>Betaproteobacteria</taxon>
        <taxon>Burkholderiales</taxon>
        <taxon>Alcaligenaceae</taxon>
        <taxon>Verticiella</taxon>
    </lineage>
</organism>
<evidence type="ECO:0000313" key="10">
    <source>
        <dbReference type="Proteomes" id="UP000318405"/>
    </source>
</evidence>
<comment type="cofactor">
    <cofactor evidence="1">
        <name>FAD</name>
        <dbReference type="ChEBI" id="CHEBI:57692"/>
    </cofactor>
</comment>
<accession>A0A556ACC0</accession>
<name>A0A556ACC0_9BURK</name>
<feature type="domain" description="Acyl-CoA oxidase/dehydrogenase middle" evidence="7">
    <location>
        <begin position="121"/>
        <end position="206"/>
    </location>
</feature>
<dbReference type="Gene3D" id="1.20.140.10">
    <property type="entry name" value="Butyryl-CoA Dehydrogenase, subunit A, domain 3"/>
    <property type="match status" value="1"/>
</dbReference>
<dbReference type="InterPro" id="IPR006091">
    <property type="entry name" value="Acyl-CoA_Oxase/DH_mid-dom"/>
</dbReference>
<comment type="similarity">
    <text evidence="2">Belongs to the acyl-CoA dehydrogenase family.</text>
</comment>
<evidence type="ECO:0000259" key="6">
    <source>
        <dbReference type="Pfam" id="PF00441"/>
    </source>
</evidence>
<evidence type="ECO:0000256" key="2">
    <source>
        <dbReference type="ARBA" id="ARBA00009347"/>
    </source>
</evidence>
<keyword evidence="10" id="KW-1185">Reference proteome</keyword>
<dbReference type="AlphaFoldDB" id="A0A556ACC0"/>
<dbReference type="InterPro" id="IPR009100">
    <property type="entry name" value="AcylCoA_DH/oxidase_NM_dom_sf"/>
</dbReference>
<dbReference type="Gene3D" id="2.40.110.10">
    <property type="entry name" value="Butyryl-CoA Dehydrogenase, subunit A, domain 2"/>
    <property type="match status" value="1"/>
</dbReference>
<dbReference type="RefSeq" id="WP_143950451.1">
    <property type="nucleotide sequence ID" value="NZ_BAABMB010000003.1"/>
</dbReference>
<dbReference type="SUPFAM" id="SSF47203">
    <property type="entry name" value="Acyl-CoA dehydrogenase C-terminal domain-like"/>
    <property type="match status" value="1"/>
</dbReference>
<evidence type="ECO:0000256" key="3">
    <source>
        <dbReference type="ARBA" id="ARBA00022630"/>
    </source>
</evidence>
<evidence type="ECO:0000256" key="5">
    <source>
        <dbReference type="ARBA" id="ARBA00023002"/>
    </source>
</evidence>
<dbReference type="InterPro" id="IPR037069">
    <property type="entry name" value="AcylCoA_DH/ox_N_sf"/>
</dbReference>
<dbReference type="GO" id="GO:0050660">
    <property type="term" value="F:flavin adenine dinucleotide binding"/>
    <property type="evidence" value="ECO:0007669"/>
    <property type="project" value="InterPro"/>
</dbReference>
<dbReference type="Gene3D" id="1.10.540.10">
    <property type="entry name" value="Acyl-CoA dehydrogenase/oxidase, N-terminal domain"/>
    <property type="match status" value="1"/>
</dbReference>
<dbReference type="InterPro" id="IPR013786">
    <property type="entry name" value="AcylCoA_DH/ox_N"/>
</dbReference>
<reference evidence="9 10" key="1">
    <citation type="submission" date="2019-07" db="EMBL/GenBank/DDBJ databases">
        <title>Qingshengfaniella alkalisoli gen. nov., sp. nov., isolated from saline soil.</title>
        <authorList>
            <person name="Xu L."/>
            <person name="Huang X.-X."/>
            <person name="Sun J.-Q."/>
        </authorList>
    </citation>
    <scope>NUCLEOTIDE SEQUENCE [LARGE SCALE GENOMIC DNA]</scope>
    <source>
        <strain evidence="9 10">DSM 27279</strain>
    </source>
</reference>
<dbReference type="SUPFAM" id="SSF56645">
    <property type="entry name" value="Acyl-CoA dehydrogenase NM domain-like"/>
    <property type="match status" value="1"/>
</dbReference>
<gene>
    <name evidence="9" type="ORF">FOZ76_22255</name>
</gene>
<dbReference type="InterPro" id="IPR009075">
    <property type="entry name" value="AcylCo_DH/oxidase_C"/>
</dbReference>
<dbReference type="EMBL" id="VLTJ01000039">
    <property type="protein sequence ID" value="TSH90534.1"/>
    <property type="molecule type" value="Genomic_DNA"/>
</dbReference>
<dbReference type="CDD" id="cd00567">
    <property type="entry name" value="ACAD"/>
    <property type="match status" value="1"/>
</dbReference>
<dbReference type="InterPro" id="IPR036250">
    <property type="entry name" value="AcylCo_DH-like_C"/>
</dbReference>
<evidence type="ECO:0000256" key="1">
    <source>
        <dbReference type="ARBA" id="ARBA00001974"/>
    </source>
</evidence>
<evidence type="ECO:0000259" key="7">
    <source>
        <dbReference type="Pfam" id="PF02770"/>
    </source>
</evidence>